<dbReference type="GO" id="GO:0005886">
    <property type="term" value="C:plasma membrane"/>
    <property type="evidence" value="ECO:0007669"/>
    <property type="project" value="TreeGrafter"/>
</dbReference>
<evidence type="ECO:0000256" key="2">
    <source>
        <dbReference type="ARBA" id="ARBA00022448"/>
    </source>
</evidence>
<feature type="transmembrane region" description="Helical" evidence="8">
    <location>
        <begin position="295"/>
        <end position="311"/>
    </location>
</feature>
<feature type="transmembrane region" description="Helical" evidence="8">
    <location>
        <begin position="427"/>
        <end position="449"/>
    </location>
</feature>
<keyword evidence="11" id="KW-1185">Reference proteome</keyword>
<dbReference type="PANTHER" id="PTHR23501">
    <property type="entry name" value="MAJOR FACILITATOR SUPERFAMILY"/>
    <property type="match status" value="1"/>
</dbReference>
<feature type="transmembrane region" description="Helical" evidence="8">
    <location>
        <begin position="368"/>
        <end position="389"/>
    </location>
</feature>
<evidence type="ECO:0000259" key="9">
    <source>
        <dbReference type="PROSITE" id="PS50850"/>
    </source>
</evidence>
<dbReference type="SUPFAM" id="SSF103473">
    <property type="entry name" value="MFS general substrate transporter"/>
    <property type="match status" value="2"/>
</dbReference>
<feature type="region of interest" description="Disordered" evidence="7">
    <location>
        <begin position="1"/>
        <end position="47"/>
    </location>
</feature>
<dbReference type="GO" id="GO:0000329">
    <property type="term" value="C:fungal-type vacuole membrane"/>
    <property type="evidence" value="ECO:0007669"/>
    <property type="project" value="TreeGrafter"/>
</dbReference>
<keyword evidence="3 8" id="KW-0812">Transmembrane</keyword>
<keyword evidence="2" id="KW-0813">Transport</keyword>
<feature type="transmembrane region" description="Helical" evidence="8">
    <location>
        <begin position="461"/>
        <end position="482"/>
    </location>
</feature>
<feature type="transmembrane region" description="Helical" evidence="8">
    <location>
        <begin position="395"/>
        <end position="415"/>
    </location>
</feature>
<feature type="transmembrane region" description="Helical" evidence="8">
    <location>
        <begin position="157"/>
        <end position="178"/>
    </location>
</feature>
<dbReference type="InterPro" id="IPR011701">
    <property type="entry name" value="MFS"/>
</dbReference>
<evidence type="ECO:0000313" key="10">
    <source>
        <dbReference type="EMBL" id="KAF4470348.1"/>
    </source>
</evidence>
<feature type="transmembrane region" description="Helical" evidence="8">
    <location>
        <begin position="218"/>
        <end position="237"/>
    </location>
</feature>
<evidence type="ECO:0000256" key="6">
    <source>
        <dbReference type="ARBA" id="ARBA00023180"/>
    </source>
</evidence>
<evidence type="ECO:0000256" key="4">
    <source>
        <dbReference type="ARBA" id="ARBA00022989"/>
    </source>
</evidence>
<feature type="transmembrane region" description="Helical" evidence="8">
    <location>
        <begin position="538"/>
        <end position="558"/>
    </location>
</feature>
<feature type="compositionally biased region" description="Basic and acidic residues" evidence="7">
    <location>
        <begin position="25"/>
        <end position="37"/>
    </location>
</feature>
<dbReference type="PROSITE" id="PS50850">
    <property type="entry name" value="MFS"/>
    <property type="match status" value="1"/>
</dbReference>
<accession>A0A8H4LLL3</accession>
<dbReference type="GO" id="GO:0012505">
    <property type="term" value="C:endomembrane system"/>
    <property type="evidence" value="ECO:0007669"/>
    <property type="project" value="UniProtKB-SubCell"/>
</dbReference>
<evidence type="ECO:0000256" key="1">
    <source>
        <dbReference type="ARBA" id="ARBA00004127"/>
    </source>
</evidence>
<proteinExistence type="predicted"/>
<comment type="subcellular location">
    <subcellularLocation>
        <location evidence="1">Endomembrane system</location>
        <topology evidence="1">Multi-pass membrane protein</topology>
    </subcellularLocation>
</comment>
<dbReference type="EMBL" id="JAADYS010000364">
    <property type="protein sequence ID" value="KAF4470348.1"/>
    <property type="molecule type" value="Genomic_DNA"/>
</dbReference>
<evidence type="ECO:0000256" key="3">
    <source>
        <dbReference type="ARBA" id="ARBA00022692"/>
    </source>
</evidence>
<dbReference type="Proteomes" id="UP000554235">
    <property type="component" value="Unassembled WGS sequence"/>
</dbReference>
<comment type="caution">
    <text evidence="10">The sequence shown here is derived from an EMBL/GenBank/DDBJ whole genome shotgun (WGS) entry which is preliminary data.</text>
</comment>
<sequence length="586" mass="64457">MSAAQQDGSAQRREPAVLVETDEALVERGSNEREPLIRRSSRPKVNQSNPPGLLVLIGPALLAGIIVKAFDIAFLSTSYSRIANIPPIASELKHFKDASWIQLTASICSAIFVPSYSYLLTSFGMRRMMFVAYGAFAFGTALCAMSTTFVQLLCSRFVLGLGSSGITLLSMIIINDIVGFKQLAIWESFVTCVEMATSMTAGPLGAWMNRRFTWHSVFYLELALILLGLCILCASFAKISSYPEYSDSILLKEGNSKLPRIDIEGWLLLLLAVTVPLIALTLADNFFDWTHPTEMCLLVAGPILICVFVLFETRAATNPIMNMAPIFKPQYLRVLFQVFGVILILNSIVFIIPPYIQVRAFKVDSFEDWALTCVFLGFPAGAVFGGYLVKTGHIPVQRIMLTNAVLLQFFCLLFFTRIIKPESEKHAPFLVAFGICTGIWQSCLLFATLSSTGKQWWPQTLALYYLVETFGGDLGMALMATITRAVAKAVIRSSLGESEATEKIIIDAMKDLETVGRLDERSAKVVLASFENAMHSSFFLPCGMAFGVILLAGGMNIWPPMSNYEELQPEESECGHESDATAGSIP</sequence>
<feature type="transmembrane region" description="Helical" evidence="8">
    <location>
        <begin position="98"/>
        <end position="118"/>
    </location>
</feature>
<evidence type="ECO:0000256" key="7">
    <source>
        <dbReference type="SAM" id="MobiDB-lite"/>
    </source>
</evidence>
<keyword evidence="5 8" id="KW-0472">Membrane</keyword>
<keyword evidence="4 8" id="KW-1133">Transmembrane helix</keyword>
<feature type="transmembrane region" description="Helical" evidence="8">
    <location>
        <begin position="265"/>
        <end position="283"/>
    </location>
</feature>
<organism evidence="10 11">
    <name type="scientific">Fusarium albosuccineum</name>
    <dbReference type="NCBI Taxonomy" id="1237068"/>
    <lineage>
        <taxon>Eukaryota</taxon>
        <taxon>Fungi</taxon>
        <taxon>Dikarya</taxon>
        <taxon>Ascomycota</taxon>
        <taxon>Pezizomycotina</taxon>
        <taxon>Sordariomycetes</taxon>
        <taxon>Hypocreomycetidae</taxon>
        <taxon>Hypocreales</taxon>
        <taxon>Nectriaceae</taxon>
        <taxon>Fusarium</taxon>
        <taxon>Fusarium decemcellulare species complex</taxon>
    </lineage>
</organism>
<dbReference type="Gene3D" id="1.20.1250.20">
    <property type="entry name" value="MFS general substrate transporter like domains"/>
    <property type="match status" value="1"/>
</dbReference>
<reference evidence="10 11" key="1">
    <citation type="submission" date="2020-01" db="EMBL/GenBank/DDBJ databases">
        <title>Identification and distribution of gene clusters putatively required for synthesis of sphingolipid metabolism inhibitors in phylogenetically diverse species of the filamentous fungus Fusarium.</title>
        <authorList>
            <person name="Kim H.-S."/>
            <person name="Busman M."/>
            <person name="Brown D.W."/>
            <person name="Divon H."/>
            <person name="Uhlig S."/>
            <person name="Proctor R.H."/>
        </authorList>
    </citation>
    <scope>NUCLEOTIDE SEQUENCE [LARGE SCALE GENOMIC DNA]</scope>
    <source>
        <strain evidence="10 11">NRRL 20459</strain>
    </source>
</reference>
<dbReference type="AlphaFoldDB" id="A0A8H4LLL3"/>
<dbReference type="InterPro" id="IPR036259">
    <property type="entry name" value="MFS_trans_sf"/>
</dbReference>
<keyword evidence="6" id="KW-0325">Glycoprotein</keyword>
<dbReference type="Pfam" id="PF07690">
    <property type="entry name" value="MFS_1"/>
    <property type="match status" value="1"/>
</dbReference>
<evidence type="ECO:0000256" key="5">
    <source>
        <dbReference type="ARBA" id="ARBA00023136"/>
    </source>
</evidence>
<dbReference type="GO" id="GO:0015174">
    <property type="term" value="F:basic amino acid transmembrane transporter activity"/>
    <property type="evidence" value="ECO:0007669"/>
    <property type="project" value="TreeGrafter"/>
</dbReference>
<feature type="transmembrane region" description="Helical" evidence="8">
    <location>
        <begin position="130"/>
        <end position="150"/>
    </location>
</feature>
<evidence type="ECO:0000313" key="11">
    <source>
        <dbReference type="Proteomes" id="UP000554235"/>
    </source>
</evidence>
<feature type="transmembrane region" description="Helical" evidence="8">
    <location>
        <begin position="331"/>
        <end position="356"/>
    </location>
</feature>
<protein>
    <submittedName>
        <fullName evidence="10">MFS general substrate transporter</fullName>
    </submittedName>
</protein>
<gene>
    <name evidence="10" type="ORF">FALBO_2749</name>
</gene>
<name>A0A8H4LLL3_9HYPO</name>
<evidence type="ECO:0000256" key="8">
    <source>
        <dbReference type="SAM" id="Phobius"/>
    </source>
</evidence>
<dbReference type="InterPro" id="IPR020846">
    <property type="entry name" value="MFS_dom"/>
</dbReference>
<dbReference type="PANTHER" id="PTHR23501:SF191">
    <property type="entry name" value="VACUOLAR BASIC AMINO ACID TRANSPORTER 4"/>
    <property type="match status" value="1"/>
</dbReference>
<feature type="domain" description="Major facilitator superfamily (MFS) profile" evidence="9">
    <location>
        <begin position="57"/>
        <end position="586"/>
    </location>
</feature>
<feature type="transmembrane region" description="Helical" evidence="8">
    <location>
        <begin position="53"/>
        <end position="77"/>
    </location>
</feature>
<dbReference type="OrthoDB" id="3552444at2759"/>